<evidence type="ECO:0000313" key="1">
    <source>
        <dbReference type="EMBL" id="KAJ9584564.1"/>
    </source>
</evidence>
<keyword evidence="2" id="KW-1185">Reference proteome</keyword>
<dbReference type="Proteomes" id="UP001233999">
    <property type="component" value="Unassembled WGS sequence"/>
</dbReference>
<feature type="non-terminal residue" evidence="1">
    <location>
        <position position="1"/>
    </location>
</feature>
<dbReference type="EMBL" id="JASPKZ010007393">
    <property type="protein sequence ID" value="KAJ9584564.1"/>
    <property type="molecule type" value="Genomic_DNA"/>
</dbReference>
<protein>
    <submittedName>
        <fullName evidence="1">Uncharacterized protein</fullName>
    </submittedName>
</protein>
<dbReference type="Pfam" id="PF10168">
    <property type="entry name" value="Nup88"/>
    <property type="match status" value="1"/>
</dbReference>
<gene>
    <name evidence="1" type="ORF">L9F63_021090</name>
</gene>
<reference evidence="1" key="1">
    <citation type="journal article" date="2023" name="IScience">
        <title>Live-bearing cockroach genome reveals convergent evolutionary mechanisms linked to viviparity in insects and beyond.</title>
        <authorList>
            <person name="Fouks B."/>
            <person name="Harrison M.C."/>
            <person name="Mikhailova A.A."/>
            <person name="Marchal E."/>
            <person name="English S."/>
            <person name="Carruthers M."/>
            <person name="Jennings E.C."/>
            <person name="Chiamaka E.L."/>
            <person name="Frigard R.A."/>
            <person name="Pippel M."/>
            <person name="Attardo G.M."/>
            <person name="Benoit J.B."/>
            <person name="Bornberg-Bauer E."/>
            <person name="Tobe S.S."/>
        </authorList>
    </citation>
    <scope>NUCLEOTIDE SEQUENCE</scope>
    <source>
        <strain evidence="1">Stay&amp;Tobe</strain>
    </source>
</reference>
<dbReference type="InterPro" id="IPR019321">
    <property type="entry name" value="Nucleoporin_Nup88"/>
</dbReference>
<dbReference type="AlphaFoldDB" id="A0AAD8EC99"/>
<feature type="non-terminal residue" evidence="1">
    <location>
        <position position="58"/>
    </location>
</feature>
<comment type="caution">
    <text evidence="1">The sequence shown here is derived from an EMBL/GenBank/DDBJ whole genome shotgun (WGS) entry which is preliminary data.</text>
</comment>
<organism evidence="1 2">
    <name type="scientific">Diploptera punctata</name>
    <name type="common">Pacific beetle cockroach</name>
    <dbReference type="NCBI Taxonomy" id="6984"/>
    <lineage>
        <taxon>Eukaryota</taxon>
        <taxon>Metazoa</taxon>
        <taxon>Ecdysozoa</taxon>
        <taxon>Arthropoda</taxon>
        <taxon>Hexapoda</taxon>
        <taxon>Insecta</taxon>
        <taxon>Pterygota</taxon>
        <taxon>Neoptera</taxon>
        <taxon>Polyneoptera</taxon>
        <taxon>Dictyoptera</taxon>
        <taxon>Blattodea</taxon>
        <taxon>Blaberoidea</taxon>
        <taxon>Blaberidae</taxon>
        <taxon>Diplopterinae</taxon>
        <taxon>Diploptera</taxon>
    </lineage>
</organism>
<evidence type="ECO:0000313" key="2">
    <source>
        <dbReference type="Proteomes" id="UP001233999"/>
    </source>
</evidence>
<name>A0AAD8EC99_DIPPU</name>
<sequence>LSTLRPTDPPTFEVEKLTLNETTTQLAAVGSRGVAILDLPRRWGKEATFQGGKETISC</sequence>
<accession>A0AAD8EC99</accession>
<proteinExistence type="predicted"/>
<reference evidence="1" key="2">
    <citation type="submission" date="2023-05" db="EMBL/GenBank/DDBJ databases">
        <authorList>
            <person name="Fouks B."/>
        </authorList>
    </citation>
    <scope>NUCLEOTIDE SEQUENCE</scope>
    <source>
        <strain evidence="1">Stay&amp;Tobe</strain>
        <tissue evidence="1">Testes</tissue>
    </source>
</reference>